<feature type="domain" description="Smr" evidence="1">
    <location>
        <begin position="195"/>
        <end position="276"/>
    </location>
</feature>
<comment type="caution">
    <text evidence="2">The sequence shown here is derived from an EMBL/GenBank/DDBJ whole genome shotgun (WGS) entry which is preliminary data.</text>
</comment>
<evidence type="ECO:0000313" key="2">
    <source>
        <dbReference type="EMBL" id="MQL73650.1"/>
    </source>
</evidence>
<keyword evidence="3" id="KW-1185">Reference proteome</keyword>
<dbReference type="InterPro" id="IPR002625">
    <property type="entry name" value="Smr_dom"/>
</dbReference>
<dbReference type="SMART" id="SM00463">
    <property type="entry name" value="SMR"/>
    <property type="match status" value="1"/>
</dbReference>
<evidence type="ECO:0000259" key="1">
    <source>
        <dbReference type="PROSITE" id="PS50828"/>
    </source>
</evidence>
<accession>A0A843TVW7</accession>
<organism evidence="2 3">
    <name type="scientific">Colocasia esculenta</name>
    <name type="common">Wild taro</name>
    <name type="synonym">Arum esculentum</name>
    <dbReference type="NCBI Taxonomy" id="4460"/>
    <lineage>
        <taxon>Eukaryota</taxon>
        <taxon>Viridiplantae</taxon>
        <taxon>Streptophyta</taxon>
        <taxon>Embryophyta</taxon>
        <taxon>Tracheophyta</taxon>
        <taxon>Spermatophyta</taxon>
        <taxon>Magnoliopsida</taxon>
        <taxon>Liliopsida</taxon>
        <taxon>Araceae</taxon>
        <taxon>Aroideae</taxon>
        <taxon>Colocasieae</taxon>
        <taxon>Colocasia</taxon>
    </lineage>
</organism>
<dbReference type="InterPro" id="IPR036063">
    <property type="entry name" value="Smr_dom_sf"/>
</dbReference>
<dbReference type="SUPFAM" id="SSF160443">
    <property type="entry name" value="SMR domain-like"/>
    <property type="match status" value="1"/>
</dbReference>
<dbReference type="AlphaFoldDB" id="A0A843TVW7"/>
<dbReference type="PROSITE" id="PS50828">
    <property type="entry name" value="SMR"/>
    <property type="match status" value="1"/>
</dbReference>
<dbReference type="PANTHER" id="PTHR46651">
    <property type="entry name" value="POLYADENYLATE-BINDING PROTEIN-INTERACTING PROTEIN 7"/>
    <property type="match status" value="1"/>
</dbReference>
<dbReference type="InterPro" id="IPR053242">
    <property type="entry name" value="PAM2-like_domain"/>
</dbReference>
<name>A0A843TVW7_COLES</name>
<dbReference type="Proteomes" id="UP000652761">
    <property type="component" value="Unassembled WGS sequence"/>
</dbReference>
<dbReference type="OrthoDB" id="3231855at2759"/>
<gene>
    <name evidence="2" type="ORF">Taro_006029</name>
</gene>
<evidence type="ECO:0000313" key="3">
    <source>
        <dbReference type="Proteomes" id="UP000652761"/>
    </source>
</evidence>
<reference evidence="2" key="1">
    <citation type="submission" date="2017-07" db="EMBL/GenBank/DDBJ databases">
        <title>Taro Niue Genome Assembly and Annotation.</title>
        <authorList>
            <person name="Atibalentja N."/>
            <person name="Keating K."/>
            <person name="Fields C.J."/>
        </authorList>
    </citation>
    <scope>NUCLEOTIDE SEQUENCE</scope>
    <source>
        <strain evidence="2">Niue_2</strain>
        <tissue evidence="2">Leaf</tissue>
    </source>
</reference>
<proteinExistence type="predicted"/>
<dbReference type="Gene3D" id="3.30.1370.110">
    <property type="match status" value="1"/>
</dbReference>
<sequence length="276" mass="30946">MNTKASTASSPELHFPVLSVPDFQNKLSKYNGETLREATNAFQHVDKEGLFLFKSVPSSESVATTDFASAVHRLASRPSERWKHGKNDKLRGLGTALAASSWLETGDQTAQLYSEMREDSHDAAHLQNACLVQAKAHVIGNKPFANELGVNGQLYDIQMQEAQERVQERARESVLIQRNPVTQIHSYNQAQDPLIDLHGLHVNEAIHVLKHELNILRRTARSAGRRLQVMIRVSTGPHSRGFHNPVRLPIAVQQYLLDEKLQFSEDQPGLLRLVIC</sequence>
<dbReference type="EMBL" id="NMUH01000176">
    <property type="protein sequence ID" value="MQL73650.1"/>
    <property type="molecule type" value="Genomic_DNA"/>
</dbReference>
<dbReference type="PANTHER" id="PTHR46651:SF1">
    <property type="entry name" value="SMALL MUTS RELATED FAMILY PROTEIN"/>
    <property type="match status" value="1"/>
</dbReference>
<protein>
    <recommendedName>
        <fullName evidence="1">Smr domain-containing protein</fullName>
    </recommendedName>
</protein>